<organism evidence="3 4">
    <name type="scientific">Kribbella amoyensis</name>
    <dbReference type="NCBI Taxonomy" id="996641"/>
    <lineage>
        <taxon>Bacteria</taxon>
        <taxon>Bacillati</taxon>
        <taxon>Actinomycetota</taxon>
        <taxon>Actinomycetes</taxon>
        <taxon>Propionibacteriales</taxon>
        <taxon>Kribbellaceae</taxon>
        <taxon>Kribbella</taxon>
    </lineage>
</organism>
<feature type="region of interest" description="Disordered" evidence="1">
    <location>
        <begin position="186"/>
        <end position="283"/>
    </location>
</feature>
<feature type="compositionally biased region" description="Low complexity" evidence="1">
    <location>
        <begin position="193"/>
        <end position="203"/>
    </location>
</feature>
<dbReference type="AlphaFoldDB" id="A0A561BUC9"/>
<sequence length="283" mass="29763">MVSAADSPAEVVTDGAGDRQNELSGSTDGEGVLPERLYRSLPADAKAIVRAYPPMIVWFAAALAGLAVVFDVFYLVASPGPALAAVYAVPVLAGVVAGLVAAAEDLELDRRVLVRTIVAAVALGITNLVVVAMISAIRRTDPSNWAAGGQAVLLAALLVLSLGFTSVVLSNLIGALGIELRTHRRHRKPVPAPVAAPAAAPKPRASKEAAARAKPVQVVEERYEPDPEPFVPPPPRVVDLEEPREVVTADPTAHADRRLTRGTRAPVVPPSRRPHRPGRRPGR</sequence>
<keyword evidence="2" id="KW-0812">Transmembrane</keyword>
<feature type="transmembrane region" description="Helical" evidence="2">
    <location>
        <begin position="56"/>
        <end position="76"/>
    </location>
</feature>
<dbReference type="EMBL" id="VIVK01000001">
    <property type="protein sequence ID" value="TWD82469.1"/>
    <property type="molecule type" value="Genomic_DNA"/>
</dbReference>
<feature type="transmembrane region" description="Helical" evidence="2">
    <location>
        <begin position="149"/>
        <end position="178"/>
    </location>
</feature>
<comment type="caution">
    <text evidence="3">The sequence shown here is derived from an EMBL/GenBank/DDBJ whole genome shotgun (WGS) entry which is preliminary data.</text>
</comment>
<gene>
    <name evidence="3" type="ORF">FB561_3602</name>
</gene>
<evidence type="ECO:0000313" key="3">
    <source>
        <dbReference type="EMBL" id="TWD82469.1"/>
    </source>
</evidence>
<evidence type="ECO:0000256" key="1">
    <source>
        <dbReference type="SAM" id="MobiDB-lite"/>
    </source>
</evidence>
<keyword evidence="4" id="KW-1185">Reference proteome</keyword>
<dbReference type="Proteomes" id="UP000318380">
    <property type="component" value="Unassembled WGS sequence"/>
</dbReference>
<protein>
    <submittedName>
        <fullName evidence="3">Putative membrane protein</fullName>
    </submittedName>
</protein>
<feature type="transmembrane region" description="Helical" evidence="2">
    <location>
        <begin position="82"/>
        <end position="100"/>
    </location>
</feature>
<accession>A0A561BUC9</accession>
<reference evidence="3 4" key="1">
    <citation type="submission" date="2019-06" db="EMBL/GenBank/DDBJ databases">
        <title>Sequencing the genomes of 1000 actinobacteria strains.</title>
        <authorList>
            <person name="Klenk H.-P."/>
        </authorList>
    </citation>
    <scope>NUCLEOTIDE SEQUENCE [LARGE SCALE GENOMIC DNA]</scope>
    <source>
        <strain evidence="3 4">DSM 24683</strain>
    </source>
</reference>
<evidence type="ECO:0000313" key="4">
    <source>
        <dbReference type="Proteomes" id="UP000318380"/>
    </source>
</evidence>
<evidence type="ECO:0000256" key="2">
    <source>
        <dbReference type="SAM" id="Phobius"/>
    </source>
</evidence>
<name>A0A561BUC9_9ACTN</name>
<proteinExistence type="predicted"/>
<feature type="compositionally biased region" description="Basic and acidic residues" evidence="1">
    <location>
        <begin position="238"/>
        <end position="259"/>
    </location>
</feature>
<keyword evidence="2" id="KW-0472">Membrane</keyword>
<keyword evidence="2" id="KW-1133">Transmembrane helix</keyword>
<feature type="compositionally biased region" description="Basic residues" evidence="1">
    <location>
        <begin position="272"/>
        <end position="283"/>
    </location>
</feature>
<feature type="transmembrane region" description="Helical" evidence="2">
    <location>
        <begin position="112"/>
        <end position="137"/>
    </location>
</feature>
<feature type="region of interest" description="Disordered" evidence="1">
    <location>
        <begin position="1"/>
        <end position="30"/>
    </location>
</feature>